<gene>
    <name evidence="1" type="ORF">TELCIR_17158</name>
</gene>
<sequence length="148" mass="17060">MYGAEYWPTTNGIEARLGVMEKKMLRWTAGVTHLDRLRNDTIRDRFEVAPIADKTRETRLRWYGHVLCESDGSQHWSLGEQICNYGPRYLQFRTLRDDSIATVQAEKPFDVADSRGRLAAVAEVRDPSRSILHLSMGDAFCTSWMKVH</sequence>
<evidence type="ECO:0000313" key="1">
    <source>
        <dbReference type="EMBL" id="PIO61320.1"/>
    </source>
</evidence>
<reference evidence="1 2" key="1">
    <citation type="submission" date="2015-09" db="EMBL/GenBank/DDBJ databases">
        <title>Draft genome of the parasitic nematode Teladorsagia circumcincta isolate WARC Sus (inbred).</title>
        <authorList>
            <person name="Mitreva M."/>
        </authorList>
    </citation>
    <scope>NUCLEOTIDE SEQUENCE [LARGE SCALE GENOMIC DNA]</scope>
    <source>
        <strain evidence="1 2">S</strain>
    </source>
</reference>
<dbReference type="OrthoDB" id="1293503at2759"/>
<dbReference type="EMBL" id="KZ353807">
    <property type="protein sequence ID" value="PIO61320.1"/>
    <property type="molecule type" value="Genomic_DNA"/>
</dbReference>
<proteinExistence type="predicted"/>
<protein>
    <submittedName>
        <fullName evidence="1">Uncharacterized protein</fullName>
    </submittedName>
</protein>
<organism evidence="1 2">
    <name type="scientific">Teladorsagia circumcincta</name>
    <name type="common">Brown stomach worm</name>
    <name type="synonym">Ostertagia circumcincta</name>
    <dbReference type="NCBI Taxonomy" id="45464"/>
    <lineage>
        <taxon>Eukaryota</taxon>
        <taxon>Metazoa</taxon>
        <taxon>Ecdysozoa</taxon>
        <taxon>Nematoda</taxon>
        <taxon>Chromadorea</taxon>
        <taxon>Rhabditida</taxon>
        <taxon>Rhabditina</taxon>
        <taxon>Rhabditomorpha</taxon>
        <taxon>Strongyloidea</taxon>
        <taxon>Trichostrongylidae</taxon>
        <taxon>Teladorsagia</taxon>
    </lineage>
</organism>
<keyword evidence="2" id="KW-1185">Reference proteome</keyword>
<evidence type="ECO:0000313" key="2">
    <source>
        <dbReference type="Proteomes" id="UP000230423"/>
    </source>
</evidence>
<dbReference type="Proteomes" id="UP000230423">
    <property type="component" value="Unassembled WGS sequence"/>
</dbReference>
<dbReference type="AlphaFoldDB" id="A0A2G9TVQ6"/>
<accession>A0A2G9TVQ6</accession>
<name>A0A2G9TVQ6_TELCI</name>